<dbReference type="AlphaFoldDB" id="A0A2D0AEI5"/>
<dbReference type="CDD" id="cd01949">
    <property type="entry name" value="GGDEF"/>
    <property type="match status" value="1"/>
</dbReference>
<name>A0A2D0AEI5_PSENT</name>
<protein>
    <recommendedName>
        <fullName evidence="3">diguanylate cyclase</fullName>
        <ecNumber evidence="3">2.7.7.65</ecNumber>
    </recommendedName>
</protein>
<sequence>MTLHLPTLVVVDLYVLTLVGVLMAFAWHSGRRDPTLGYMSAALLLGAIGTFLGTLRGMGFDWVAILLGNVVLHLSSAMTWTAMRVFAGRKPNWPLMGAGAALWAVLCLVPAFYESLSARVLVSTAITIAFCLASIAELWRSRLKLEVELRPTLALLVLHTIVYGVRLVVDRGMPFASVANNGQGSTFFTFLVFETMLFAIGIAFATLAMVKERAELQFRSAALSDPLTGVGNRRAFMETGERLLRLCAERGEQASLLLCDLDNFKRLNDSFGHPAGDRVLVEFSRITASRMRKHDQFARIGGEEFACLLVAADTEGACQVAERVRREFAELPFMAEGQLSVSIGIATTREAGHDLLRLLSLADQALYAAKAKGRNRIELAAPEPGADRRPRT</sequence>
<dbReference type="EC" id="2.7.7.65" evidence="3"/>
<comment type="subcellular location">
    <subcellularLocation>
        <location evidence="2">Cell inner membrane</location>
    </subcellularLocation>
</comment>
<dbReference type="Pfam" id="PF00990">
    <property type="entry name" value="GGDEF"/>
    <property type="match status" value="1"/>
</dbReference>
<keyword evidence="5" id="KW-0812">Transmembrane</keyword>
<evidence type="ECO:0000259" key="6">
    <source>
        <dbReference type="PROSITE" id="PS50887"/>
    </source>
</evidence>
<comment type="cofactor">
    <cofactor evidence="1">
        <name>Mg(2+)</name>
        <dbReference type="ChEBI" id="CHEBI:18420"/>
    </cofactor>
</comment>
<reference evidence="7 8" key="1">
    <citation type="submission" date="2017-06" db="EMBL/GenBank/DDBJ databases">
        <title>Draft genome of Pseudomonas nitroreducens DF05.</title>
        <authorList>
            <person name="Iyer R."/>
        </authorList>
    </citation>
    <scope>NUCLEOTIDE SEQUENCE [LARGE SCALE GENOMIC DNA]</scope>
    <source>
        <strain evidence="7 8">DF05</strain>
    </source>
</reference>
<evidence type="ECO:0000313" key="7">
    <source>
        <dbReference type="EMBL" id="OWP50475.1"/>
    </source>
</evidence>
<dbReference type="NCBIfam" id="TIGR00254">
    <property type="entry name" value="GGDEF"/>
    <property type="match status" value="1"/>
</dbReference>
<evidence type="ECO:0000256" key="3">
    <source>
        <dbReference type="ARBA" id="ARBA00012528"/>
    </source>
</evidence>
<feature type="transmembrane region" description="Helical" evidence="5">
    <location>
        <begin position="62"/>
        <end position="83"/>
    </location>
</feature>
<feature type="transmembrane region" description="Helical" evidence="5">
    <location>
        <begin position="119"/>
        <end position="139"/>
    </location>
</feature>
<feature type="transmembrane region" description="Helical" evidence="5">
    <location>
        <begin position="189"/>
        <end position="210"/>
    </location>
</feature>
<dbReference type="PROSITE" id="PS50887">
    <property type="entry name" value="GGDEF"/>
    <property type="match status" value="1"/>
</dbReference>
<dbReference type="GO" id="GO:0052621">
    <property type="term" value="F:diguanylate cyclase activity"/>
    <property type="evidence" value="ECO:0007669"/>
    <property type="project" value="UniProtKB-EC"/>
</dbReference>
<gene>
    <name evidence="7" type="ORF">CEG18_13080</name>
</gene>
<feature type="domain" description="GGDEF" evidence="6">
    <location>
        <begin position="252"/>
        <end position="382"/>
    </location>
</feature>
<evidence type="ECO:0000256" key="1">
    <source>
        <dbReference type="ARBA" id="ARBA00001946"/>
    </source>
</evidence>
<evidence type="ECO:0000313" key="8">
    <source>
        <dbReference type="Proteomes" id="UP000198145"/>
    </source>
</evidence>
<feature type="transmembrane region" description="Helical" evidence="5">
    <location>
        <begin position="6"/>
        <end position="27"/>
    </location>
</feature>
<keyword evidence="5" id="KW-1133">Transmembrane helix</keyword>
<dbReference type="InterPro" id="IPR029787">
    <property type="entry name" value="Nucleotide_cyclase"/>
</dbReference>
<accession>A0A2D0AEI5</accession>
<dbReference type="GO" id="GO:1902201">
    <property type="term" value="P:negative regulation of bacterial-type flagellum-dependent cell motility"/>
    <property type="evidence" value="ECO:0007669"/>
    <property type="project" value="TreeGrafter"/>
</dbReference>
<dbReference type="GO" id="GO:0043709">
    <property type="term" value="P:cell adhesion involved in single-species biofilm formation"/>
    <property type="evidence" value="ECO:0007669"/>
    <property type="project" value="TreeGrafter"/>
</dbReference>
<dbReference type="Proteomes" id="UP000198145">
    <property type="component" value="Unassembled WGS sequence"/>
</dbReference>
<evidence type="ECO:0000256" key="2">
    <source>
        <dbReference type="ARBA" id="ARBA00004533"/>
    </source>
</evidence>
<dbReference type="SMART" id="SM00267">
    <property type="entry name" value="GGDEF"/>
    <property type="match status" value="1"/>
</dbReference>
<dbReference type="SUPFAM" id="SSF55073">
    <property type="entry name" value="Nucleotide cyclase"/>
    <property type="match status" value="1"/>
</dbReference>
<evidence type="ECO:0000256" key="4">
    <source>
        <dbReference type="ARBA" id="ARBA00034247"/>
    </source>
</evidence>
<dbReference type="InterPro" id="IPR000160">
    <property type="entry name" value="GGDEF_dom"/>
</dbReference>
<keyword evidence="5" id="KW-0472">Membrane</keyword>
<dbReference type="GO" id="GO:0005886">
    <property type="term" value="C:plasma membrane"/>
    <property type="evidence" value="ECO:0007669"/>
    <property type="project" value="UniProtKB-SubCell"/>
</dbReference>
<dbReference type="RefSeq" id="WP_088417869.1">
    <property type="nucleotide sequence ID" value="NZ_NJBA01000004.1"/>
</dbReference>
<dbReference type="InterPro" id="IPR043128">
    <property type="entry name" value="Rev_trsase/Diguanyl_cyclase"/>
</dbReference>
<feature type="transmembrane region" description="Helical" evidence="5">
    <location>
        <begin position="36"/>
        <end position="56"/>
    </location>
</feature>
<dbReference type="Gene3D" id="3.30.70.270">
    <property type="match status" value="1"/>
</dbReference>
<dbReference type="STRING" id="46680.GCA_000807755_03711"/>
<dbReference type="FunFam" id="3.30.70.270:FF:000001">
    <property type="entry name" value="Diguanylate cyclase domain protein"/>
    <property type="match status" value="1"/>
</dbReference>
<organism evidence="7 8">
    <name type="scientific">Pseudomonas nitroreducens</name>
    <dbReference type="NCBI Taxonomy" id="46680"/>
    <lineage>
        <taxon>Bacteria</taxon>
        <taxon>Pseudomonadati</taxon>
        <taxon>Pseudomonadota</taxon>
        <taxon>Gammaproteobacteria</taxon>
        <taxon>Pseudomonadales</taxon>
        <taxon>Pseudomonadaceae</taxon>
        <taxon>Pseudomonas</taxon>
    </lineage>
</organism>
<dbReference type="eggNOG" id="COG3706">
    <property type="taxonomic scope" value="Bacteria"/>
</dbReference>
<feature type="transmembrane region" description="Helical" evidence="5">
    <location>
        <begin position="95"/>
        <end position="113"/>
    </location>
</feature>
<comment type="caution">
    <text evidence="7">The sequence shown here is derived from an EMBL/GenBank/DDBJ whole genome shotgun (WGS) entry which is preliminary data.</text>
</comment>
<comment type="catalytic activity">
    <reaction evidence="4">
        <text>2 GTP = 3',3'-c-di-GMP + 2 diphosphate</text>
        <dbReference type="Rhea" id="RHEA:24898"/>
        <dbReference type="ChEBI" id="CHEBI:33019"/>
        <dbReference type="ChEBI" id="CHEBI:37565"/>
        <dbReference type="ChEBI" id="CHEBI:58805"/>
        <dbReference type="EC" id="2.7.7.65"/>
    </reaction>
</comment>
<evidence type="ECO:0000256" key="5">
    <source>
        <dbReference type="SAM" id="Phobius"/>
    </source>
</evidence>
<feature type="transmembrane region" description="Helical" evidence="5">
    <location>
        <begin position="151"/>
        <end position="169"/>
    </location>
</feature>
<proteinExistence type="predicted"/>
<dbReference type="PANTHER" id="PTHR45138">
    <property type="entry name" value="REGULATORY COMPONENTS OF SENSORY TRANSDUCTION SYSTEM"/>
    <property type="match status" value="1"/>
</dbReference>
<dbReference type="InterPro" id="IPR050469">
    <property type="entry name" value="Diguanylate_Cyclase"/>
</dbReference>
<dbReference type="PANTHER" id="PTHR45138:SF9">
    <property type="entry name" value="DIGUANYLATE CYCLASE DGCM-RELATED"/>
    <property type="match status" value="1"/>
</dbReference>
<dbReference type="EMBL" id="NJBA01000004">
    <property type="protein sequence ID" value="OWP50475.1"/>
    <property type="molecule type" value="Genomic_DNA"/>
</dbReference>